<organism evidence="1 2">
    <name type="scientific">Dactylosporangium vinaceum</name>
    <dbReference type="NCBI Taxonomy" id="53362"/>
    <lineage>
        <taxon>Bacteria</taxon>
        <taxon>Bacillati</taxon>
        <taxon>Actinomycetota</taxon>
        <taxon>Actinomycetes</taxon>
        <taxon>Micromonosporales</taxon>
        <taxon>Micromonosporaceae</taxon>
        <taxon>Dactylosporangium</taxon>
    </lineage>
</organism>
<evidence type="ECO:0000313" key="2">
    <source>
        <dbReference type="Proteomes" id="UP001589608"/>
    </source>
</evidence>
<dbReference type="Gene3D" id="3.40.50.300">
    <property type="entry name" value="P-loop containing nucleotide triphosphate hydrolases"/>
    <property type="match status" value="1"/>
</dbReference>
<name>A0ABV5MRC3_9ACTN</name>
<evidence type="ECO:0000313" key="1">
    <source>
        <dbReference type="EMBL" id="MFB9451427.1"/>
    </source>
</evidence>
<keyword evidence="2" id="KW-1185">Reference proteome</keyword>
<sequence>MQPPEPPTLVVIRGNSGSGKTTVAREVRRRYGRGCALLEQDHLRRIVLREHDSHGIGATAPAFITAMARTALDLGHHVVLEGILPADRYGPALRDLLAAHPGPASVYYLDIPFEETVRRHATRAHRVTFTPQDMRGWYTPADRLGTPGETVIGPGSTLDATVATILHGSGLAARAPLTPCPTRCPRCAEG</sequence>
<comment type="caution">
    <text evidence="1">The sequence shown here is derived from an EMBL/GenBank/DDBJ whole genome shotgun (WGS) entry which is preliminary data.</text>
</comment>
<dbReference type="InterPro" id="IPR027417">
    <property type="entry name" value="P-loop_NTPase"/>
</dbReference>
<accession>A0ABV5MRC3</accession>
<dbReference type="EMBL" id="JBHMCA010000090">
    <property type="protein sequence ID" value="MFB9451427.1"/>
    <property type="molecule type" value="Genomic_DNA"/>
</dbReference>
<dbReference type="Pfam" id="PF13671">
    <property type="entry name" value="AAA_33"/>
    <property type="match status" value="1"/>
</dbReference>
<reference evidence="1 2" key="1">
    <citation type="submission" date="2024-09" db="EMBL/GenBank/DDBJ databases">
        <authorList>
            <person name="Sun Q."/>
            <person name="Mori K."/>
        </authorList>
    </citation>
    <scope>NUCLEOTIDE SEQUENCE [LARGE SCALE GENOMIC DNA]</scope>
    <source>
        <strain evidence="1 2">JCM 3307</strain>
    </source>
</reference>
<proteinExistence type="predicted"/>
<gene>
    <name evidence="1" type="ORF">ACFFTR_50905</name>
</gene>
<dbReference type="Proteomes" id="UP001589608">
    <property type="component" value="Unassembled WGS sequence"/>
</dbReference>
<dbReference type="SUPFAM" id="SSF52540">
    <property type="entry name" value="P-loop containing nucleoside triphosphate hydrolases"/>
    <property type="match status" value="1"/>
</dbReference>
<protein>
    <submittedName>
        <fullName evidence="1">AAA family ATPase</fullName>
    </submittedName>
</protein>
<dbReference type="RefSeq" id="WP_223104330.1">
    <property type="nucleotide sequence ID" value="NZ_CP061913.1"/>
</dbReference>